<dbReference type="EMBL" id="JANPWB010000008">
    <property type="protein sequence ID" value="KAJ1160261.1"/>
    <property type="molecule type" value="Genomic_DNA"/>
</dbReference>
<dbReference type="AlphaFoldDB" id="A0AAV7S652"/>
<keyword evidence="2" id="KW-1185">Reference proteome</keyword>
<comment type="caution">
    <text evidence="1">The sequence shown here is derived from an EMBL/GenBank/DDBJ whole genome shotgun (WGS) entry which is preliminary data.</text>
</comment>
<accession>A0AAV7S652</accession>
<sequence>MINTLLGQSDAINCLISRDKPAHTDNILLGVADWIWPRYVMSTGRKPPYSHRIPLLATPGLNNIIRQFKLTKWVDKGINTIGDIFEEGHFLSYEVLTYRFKPGQSEFLIYKVLQQVVRSTWGNGSNEPNTTPILHELLTGAGTQADISWIFRTLQKRPKHTQKTDGGRHCMHLYPQNNGTWH</sequence>
<dbReference type="Proteomes" id="UP001066276">
    <property type="component" value="Chromosome 4_2"/>
</dbReference>
<reference evidence="1" key="1">
    <citation type="journal article" date="2022" name="bioRxiv">
        <title>Sequencing and chromosome-scale assembly of the giantPleurodeles waltlgenome.</title>
        <authorList>
            <person name="Brown T."/>
            <person name="Elewa A."/>
            <person name="Iarovenko S."/>
            <person name="Subramanian E."/>
            <person name="Araus A.J."/>
            <person name="Petzold A."/>
            <person name="Susuki M."/>
            <person name="Suzuki K.-i.T."/>
            <person name="Hayashi T."/>
            <person name="Toyoda A."/>
            <person name="Oliveira C."/>
            <person name="Osipova E."/>
            <person name="Leigh N.D."/>
            <person name="Simon A."/>
            <person name="Yun M.H."/>
        </authorList>
    </citation>
    <scope>NUCLEOTIDE SEQUENCE</scope>
    <source>
        <strain evidence="1">20211129_DDA</strain>
        <tissue evidence="1">Liver</tissue>
    </source>
</reference>
<proteinExistence type="predicted"/>
<evidence type="ECO:0000313" key="2">
    <source>
        <dbReference type="Proteomes" id="UP001066276"/>
    </source>
</evidence>
<organism evidence="1 2">
    <name type="scientific">Pleurodeles waltl</name>
    <name type="common">Iberian ribbed newt</name>
    <dbReference type="NCBI Taxonomy" id="8319"/>
    <lineage>
        <taxon>Eukaryota</taxon>
        <taxon>Metazoa</taxon>
        <taxon>Chordata</taxon>
        <taxon>Craniata</taxon>
        <taxon>Vertebrata</taxon>
        <taxon>Euteleostomi</taxon>
        <taxon>Amphibia</taxon>
        <taxon>Batrachia</taxon>
        <taxon>Caudata</taxon>
        <taxon>Salamandroidea</taxon>
        <taxon>Salamandridae</taxon>
        <taxon>Pleurodelinae</taxon>
        <taxon>Pleurodeles</taxon>
    </lineage>
</organism>
<protein>
    <submittedName>
        <fullName evidence="1">Uncharacterized protein</fullName>
    </submittedName>
</protein>
<gene>
    <name evidence="1" type="ORF">NDU88_000763</name>
</gene>
<name>A0AAV7S652_PLEWA</name>
<evidence type="ECO:0000313" key="1">
    <source>
        <dbReference type="EMBL" id="KAJ1160261.1"/>
    </source>
</evidence>